<dbReference type="Gene3D" id="2.30.30.140">
    <property type="match status" value="1"/>
</dbReference>
<comment type="subunit">
    <text evidence="9">Interacts with the RNAP. Has a higher affinity for the core RNAP than for the holoenzyme. Its ATPase activity is stimulated by binding to RNAP.</text>
</comment>
<name>A0ABV6BEA3_9GAMM</name>
<dbReference type="SMART" id="SM00490">
    <property type="entry name" value="HELICc"/>
    <property type="match status" value="1"/>
</dbReference>
<evidence type="ECO:0000256" key="5">
    <source>
        <dbReference type="ARBA" id="ARBA00023015"/>
    </source>
</evidence>
<evidence type="ECO:0000256" key="6">
    <source>
        <dbReference type="ARBA" id="ARBA00023125"/>
    </source>
</evidence>
<protein>
    <recommendedName>
        <fullName evidence="9">RNA polymerase-associated protein RapA</fullName>
        <ecNumber evidence="9">3.6.4.-</ecNumber>
    </recommendedName>
    <alternativeName>
        <fullName evidence="9">ATP-dependent helicase HepA</fullName>
    </alternativeName>
</protein>
<dbReference type="PANTHER" id="PTHR45766">
    <property type="entry name" value="DNA ANNEALING HELICASE AND ENDONUCLEASE ZRANB3 FAMILY MEMBER"/>
    <property type="match status" value="1"/>
</dbReference>
<dbReference type="InterPro" id="IPR014001">
    <property type="entry name" value="Helicase_ATP-bd"/>
</dbReference>
<dbReference type="InterPro" id="IPR038718">
    <property type="entry name" value="SNF2-like_sf"/>
</dbReference>
<dbReference type="Pfam" id="PF18339">
    <property type="entry name" value="Tudor_1_RapA"/>
    <property type="match status" value="1"/>
</dbReference>
<comment type="function">
    <text evidence="9">Transcription regulator that activates transcription by stimulating RNA polymerase (RNAP) recycling in case of stress conditions such as supercoiled DNA or high salt concentrations. Probably acts by releasing the RNAP, when it is trapped or immobilized on tightly supercoiled DNA. Does not activate transcription on linear DNA. Probably not involved in DNA repair.</text>
</comment>
<dbReference type="InterPro" id="IPR057342">
    <property type="entry name" value="DEXDc_RapA"/>
</dbReference>
<dbReference type="Proteomes" id="UP001589813">
    <property type="component" value="Unassembled WGS sequence"/>
</dbReference>
<organism evidence="13 14">
    <name type="scientific">Rheinheimera tilapiae</name>
    <dbReference type="NCBI Taxonomy" id="875043"/>
    <lineage>
        <taxon>Bacteria</taxon>
        <taxon>Pseudomonadati</taxon>
        <taxon>Pseudomonadota</taxon>
        <taxon>Gammaproteobacteria</taxon>
        <taxon>Chromatiales</taxon>
        <taxon>Chromatiaceae</taxon>
        <taxon>Rheinheimera</taxon>
    </lineage>
</organism>
<dbReference type="Pfam" id="PF00176">
    <property type="entry name" value="SNF2-rel_dom"/>
    <property type="match status" value="1"/>
</dbReference>
<dbReference type="CDD" id="cd18793">
    <property type="entry name" value="SF2_C_SNF"/>
    <property type="match status" value="1"/>
</dbReference>
<gene>
    <name evidence="9 13" type="primary">rapA</name>
    <name evidence="13" type="ORF">ACFFJP_12990</name>
</gene>
<dbReference type="PROSITE" id="PS51194">
    <property type="entry name" value="HELICASE_CTER"/>
    <property type="match status" value="1"/>
</dbReference>
<dbReference type="Gene3D" id="2.30.30.930">
    <property type="match status" value="1"/>
</dbReference>
<keyword evidence="5 9" id="KW-0805">Transcription regulation</keyword>
<comment type="caution">
    <text evidence="13">The sequence shown here is derived from an EMBL/GenBank/DDBJ whole genome shotgun (WGS) entry which is preliminary data.</text>
</comment>
<dbReference type="Pfam" id="PF00271">
    <property type="entry name" value="Helicase_C"/>
    <property type="match status" value="1"/>
</dbReference>
<dbReference type="CDD" id="cd18011">
    <property type="entry name" value="DEXDc_RapA"/>
    <property type="match status" value="1"/>
</dbReference>
<evidence type="ECO:0000313" key="13">
    <source>
        <dbReference type="EMBL" id="MFC0049205.1"/>
    </source>
</evidence>
<dbReference type="RefSeq" id="WP_377244629.1">
    <property type="nucleotide sequence ID" value="NZ_JBHLXP010000003.1"/>
</dbReference>
<dbReference type="SMART" id="SM00487">
    <property type="entry name" value="DEXDc"/>
    <property type="match status" value="1"/>
</dbReference>
<keyword evidence="14" id="KW-1185">Reference proteome</keyword>
<keyword evidence="3 9" id="KW-0347">Helicase</keyword>
<dbReference type="HAMAP" id="MF_01821">
    <property type="entry name" value="Helicase_RapA"/>
    <property type="match status" value="1"/>
</dbReference>
<evidence type="ECO:0000256" key="1">
    <source>
        <dbReference type="ARBA" id="ARBA00022741"/>
    </source>
</evidence>
<evidence type="ECO:0000256" key="4">
    <source>
        <dbReference type="ARBA" id="ARBA00022840"/>
    </source>
</evidence>
<keyword evidence="1 9" id="KW-0547">Nucleotide-binding</keyword>
<dbReference type="PANTHER" id="PTHR45766:SF6">
    <property type="entry name" value="SWI_SNF-RELATED MATRIX-ASSOCIATED ACTIN-DEPENDENT REGULATOR OF CHROMATIN SUBFAMILY A-LIKE PROTEIN 1"/>
    <property type="match status" value="1"/>
</dbReference>
<dbReference type="InterPro" id="IPR023949">
    <property type="entry name" value="Helicase_RapA"/>
</dbReference>
<dbReference type="Gene3D" id="6.10.140.2230">
    <property type="match status" value="1"/>
</dbReference>
<reference evidence="13 14" key="1">
    <citation type="submission" date="2024-09" db="EMBL/GenBank/DDBJ databases">
        <authorList>
            <person name="Sun Q."/>
            <person name="Mori K."/>
        </authorList>
    </citation>
    <scope>NUCLEOTIDE SEQUENCE [LARGE SCALE GENOMIC DNA]</scope>
    <source>
        <strain evidence="13 14">KCTC 23315</strain>
    </source>
</reference>
<dbReference type="InterPro" id="IPR040765">
    <property type="entry name" value="Tudor_1_RapA"/>
</dbReference>
<dbReference type="NCBIfam" id="NF003426">
    <property type="entry name" value="PRK04914.1"/>
    <property type="match status" value="1"/>
</dbReference>
<comment type="similarity">
    <text evidence="9">Belongs to the SNF2/RAD54 helicase family. RapA subfamily.</text>
</comment>
<dbReference type="EMBL" id="JBHLXP010000003">
    <property type="protein sequence ID" value="MFC0049205.1"/>
    <property type="molecule type" value="Genomic_DNA"/>
</dbReference>
<dbReference type="Pfam" id="PF18337">
    <property type="entry name" value="Tudor_RapA"/>
    <property type="match status" value="1"/>
</dbReference>
<dbReference type="Gene3D" id="3.30.360.80">
    <property type="match status" value="1"/>
</dbReference>
<feature type="binding site" evidence="9">
    <location>
        <begin position="177"/>
        <end position="184"/>
    </location>
    <ligand>
        <name>ATP</name>
        <dbReference type="ChEBI" id="CHEBI:30616"/>
    </ligand>
</feature>
<dbReference type="InterPro" id="IPR000330">
    <property type="entry name" value="SNF2_N"/>
</dbReference>
<feature type="short sequence motif" description="DEAH box" evidence="9">
    <location>
        <begin position="280"/>
        <end position="283"/>
    </location>
</feature>
<dbReference type="SUPFAM" id="SSF52540">
    <property type="entry name" value="P-loop containing nucleoside triphosphate hydrolases"/>
    <property type="match status" value="2"/>
</dbReference>
<feature type="domain" description="Helicase C-terminal" evidence="12">
    <location>
        <begin position="492"/>
        <end position="642"/>
    </location>
</feature>
<keyword evidence="7 9" id="KW-0010">Activator</keyword>
<dbReference type="InterPro" id="IPR040766">
    <property type="entry name" value="Tudor_2_RapA"/>
</dbReference>
<dbReference type="Gene3D" id="3.40.50.10810">
    <property type="entry name" value="Tandem AAA-ATPase domain"/>
    <property type="match status" value="1"/>
</dbReference>
<evidence type="ECO:0000256" key="8">
    <source>
        <dbReference type="ARBA" id="ARBA00023163"/>
    </source>
</evidence>
<evidence type="ECO:0000256" key="9">
    <source>
        <dbReference type="HAMAP-Rule" id="MF_01821"/>
    </source>
</evidence>
<dbReference type="PROSITE" id="PS51192">
    <property type="entry name" value="HELICASE_ATP_BIND_1"/>
    <property type="match status" value="1"/>
</dbReference>
<evidence type="ECO:0000256" key="3">
    <source>
        <dbReference type="ARBA" id="ARBA00022806"/>
    </source>
</evidence>
<dbReference type="InterPro" id="IPR049730">
    <property type="entry name" value="SNF2/RAD54-like_C"/>
</dbReference>
<dbReference type="EC" id="3.6.4.-" evidence="9"/>
<keyword evidence="10" id="KW-0175">Coiled coil</keyword>
<dbReference type="Gene3D" id="3.40.50.300">
    <property type="entry name" value="P-loop containing nucleotide triphosphate hydrolases"/>
    <property type="match status" value="1"/>
</dbReference>
<evidence type="ECO:0000259" key="11">
    <source>
        <dbReference type="PROSITE" id="PS51192"/>
    </source>
</evidence>
<keyword evidence="8 9" id="KW-0804">Transcription</keyword>
<dbReference type="Gene3D" id="6.10.140.1500">
    <property type="match status" value="1"/>
</dbReference>
<sequence length="970" mass="109173">MMKFALGQRWISDAESDLGLGTVVGIDGRMVTMLFPASGETRLYAMSEAPLTRVQFNPGDTVKSAQEFSLVIERIEEVNQTLVYHGERTDTGETVSLRETFLDHFISFSSPQDRLFTGQIDRFDWFTLRYHSWQHLHQQQQNPQRGLVGGRLSLIPHQLHIANEVSQRHAPRVLLSDEVGLGKTIEAGLIIHQQLLSGLASRVLIVVPESLQHQWLVEMLRRFNLKFAIFDDERLTEATADGGNPFETEQLVLLSLDFLTRKKAAFEAAAETHWDLLVVDEAHHLTWSEAAASTEYQRIETLAQDTPGVILLTATPDQLGHQSHFARLRLLDPNRFYDYPAFVAEEQQYKAIATLARALQQEVPLSGDTAAQLQQLLQETDISAHLSLLKSADTGSERDAAIDALLSLLLDHHGTGRILFRNTRAAIAGFPQRQPQFIGLPLPEQYQNAIKVQLSFMANQTDEFKAKTLLFPERIYQEFEGSKTSWWQFDPRVEAVIALIKQHKYKKFLVICAHADTAIALEEAMRVKEGIRAAVFHEGMSIFDRDKAAAYFAQDDQSAQALICSEIGSEGRNFQFAHHLVLFDLPLNPDLLEQRIGRLDRIGQTQDIQIHLPYFIDQPQQVLLDWYHQGLQAFDATCQTGGAVYQQMRERLLPLLAQSAPDQTAVSAVLADSRALNSQLKQQLEQGRDQLLELNSSGRGQAQQLVEQVRLQDDATILPLYMLKAWDLLGVQQDDRSDTSIVLTPSEHLQGHYPMLDEDGITVTFDRATALAQEDIQFLSWDHPMVQGTLDIVTQDTMGNSAAALLHNKQLPAATFFVECIYLVEASAPAELQLGRYLPPTPIRLLLEKTGKNLAPNVPFDNFNRQLKPVGRQTASKLVGALQSTIHPLLAKAEAYADVQLKQLQQEALRNMHSQLQAQQDRLQALAKINPLVRPEEIAHLADKQQQLDQYIGKARLRFDAIRVIVVSHD</sequence>
<feature type="domain" description="Helicase ATP-binding" evidence="11">
    <location>
        <begin position="164"/>
        <end position="334"/>
    </location>
</feature>
<evidence type="ECO:0000256" key="2">
    <source>
        <dbReference type="ARBA" id="ARBA00022801"/>
    </source>
</evidence>
<dbReference type="Pfam" id="PF12137">
    <property type="entry name" value="RapA_C"/>
    <property type="match status" value="1"/>
</dbReference>
<dbReference type="InterPro" id="IPR001650">
    <property type="entry name" value="Helicase_C-like"/>
</dbReference>
<feature type="coiled-coil region" evidence="10">
    <location>
        <begin position="670"/>
        <end position="697"/>
    </location>
</feature>
<evidence type="ECO:0000259" key="12">
    <source>
        <dbReference type="PROSITE" id="PS51194"/>
    </source>
</evidence>
<evidence type="ECO:0000256" key="7">
    <source>
        <dbReference type="ARBA" id="ARBA00023159"/>
    </source>
</evidence>
<accession>A0ABV6BEA3</accession>
<keyword evidence="4 9" id="KW-0067">ATP-binding</keyword>
<evidence type="ECO:0000313" key="14">
    <source>
        <dbReference type="Proteomes" id="UP001589813"/>
    </source>
</evidence>
<dbReference type="InterPro" id="IPR027417">
    <property type="entry name" value="P-loop_NTPase"/>
</dbReference>
<dbReference type="InterPro" id="IPR022737">
    <property type="entry name" value="RapA_C"/>
</dbReference>
<keyword evidence="6 9" id="KW-0238">DNA-binding</keyword>
<proteinExistence type="inferred from homology"/>
<evidence type="ECO:0000256" key="10">
    <source>
        <dbReference type="SAM" id="Coils"/>
    </source>
</evidence>
<keyword evidence="2 9" id="KW-0378">Hydrolase</keyword>